<evidence type="ECO:0000313" key="4">
    <source>
        <dbReference type="RefSeq" id="XP_022332333.1"/>
    </source>
</evidence>
<dbReference type="GeneID" id="111130022"/>
<feature type="compositionally biased region" description="Polar residues" evidence="1">
    <location>
        <begin position="635"/>
        <end position="645"/>
    </location>
</feature>
<organism evidence="3 4">
    <name type="scientific">Crassostrea virginica</name>
    <name type="common">Eastern oyster</name>
    <dbReference type="NCBI Taxonomy" id="6565"/>
    <lineage>
        <taxon>Eukaryota</taxon>
        <taxon>Metazoa</taxon>
        <taxon>Spiralia</taxon>
        <taxon>Lophotrochozoa</taxon>
        <taxon>Mollusca</taxon>
        <taxon>Bivalvia</taxon>
        <taxon>Autobranchia</taxon>
        <taxon>Pteriomorphia</taxon>
        <taxon>Ostreida</taxon>
        <taxon>Ostreoidea</taxon>
        <taxon>Ostreidae</taxon>
        <taxon>Crassostrea</taxon>
    </lineage>
</organism>
<evidence type="ECO:0000256" key="1">
    <source>
        <dbReference type="SAM" id="MobiDB-lite"/>
    </source>
</evidence>
<dbReference type="InterPro" id="IPR029205">
    <property type="entry name" value="Clathrin-bd"/>
</dbReference>
<feature type="compositionally biased region" description="Acidic residues" evidence="1">
    <location>
        <begin position="15"/>
        <end position="27"/>
    </location>
</feature>
<reference evidence="4" key="1">
    <citation type="submission" date="2025-08" db="UniProtKB">
        <authorList>
            <consortium name="RefSeq"/>
        </authorList>
    </citation>
    <scope>IDENTIFICATION</scope>
    <source>
        <tissue evidence="4">Whole sample</tissue>
    </source>
</reference>
<feature type="compositionally biased region" description="Polar residues" evidence="1">
    <location>
        <begin position="244"/>
        <end position="253"/>
    </location>
</feature>
<dbReference type="GO" id="GO:0030276">
    <property type="term" value="F:clathrin binding"/>
    <property type="evidence" value="ECO:0007669"/>
    <property type="project" value="InterPro"/>
</dbReference>
<feature type="compositionally biased region" description="Acidic residues" evidence="1">
    <location>
        <begin position="574"/>
        <end position="583"/>
    </location>
</feature>
<feature type="region of interest" description="Disordered" evidence="1">
    <location>
        <begin position="622"/>
        <end position="687"/>
    </location>
</feature>
<feature type="compositionally biased region" description="Low complexity" evidence="1">
    <location>
        <begin position="152"/>
        <end position="166"/>
    </location>
</feature>
<feature type="region of interest" description="Disordered" evidence="1">
    <location>
        <begin position="1"/>
        <end position="516"/>
    </location>
</feature>
<keyword evidence="3" id="KW-1185">Reference proteome</keyword>
<dbReference type="AlphaFoldDB" id="A0A8B8DXK1"/>
<dbReference type="InterPro" id="IPR046359">
    <property type="entry name" value="Aftin-like"/>
</dbReference>
<dbReference type="RefSeq" id="XP_022332333.1">
    <property type="nucleotide sequence ID" value="XM_022476625.1"/>
</dbReference>
<dbReference type="GO" id="GO:0032588">
    <property type="term" value="C:trans-Golgi network membrane"/>
    <property type="evidence" value="ECO:0007669"/>
    <property type="project" value="InterPro"/>
</dbReference>
<dbReference type="PANTHER" id="PTHR16156">
    <property type="entry name" value="AFTIPHILIN A-RELATED"/>
    <property type="match status" value="1"/>
</dbReference>
<dbReference type="Pfam" id="PF15045">
    <property type="entry name" value="Clathrin_bdg"/>
    <property type="match status" value="1"/>
</dbReference>
<feature type="compositionally biased region" description="Low complexity" evidence="1">
    <location>
        <begin position="178"/>
        <end position="188"/>
    </location>
</feature>
<feature type="compositionally biased region" description="Acidic residues" evidence="1">
    <location>
        <begin position="444"/>
        <end position="470"/>
    </location>
</feature>
<feature type="compositionally biased region" description="Low complexity" evidence="1">
    <location>
        <begin position="552"/>
        <end position="573"/>
    </location>
</feature>
<evidence type="ECO:0000313" key="3">
    <source>
        <dbReference type="Proteomes" id="UP000694844"/>
    </source>
</evidence>
<feature type="region of interest" description="Disordered" evidence="1">
    <location>
        <begin position="528"/>
        <end position="599"/>
    </location>
</feature>
<feature type="domain" description="Aftiphilin clathrin-binding box" evidence="2">
    <location>
        <begin position="729"/>
        <end position="788"/>
    </location>
</feature>
<feature type="compositionally biased region" description="Basic and acidic residues" evidence="1">
    <location>
        <begin position="493"/>
        <end position="513"/>
    </location>
</feature>
<feature type="compositionally biased region" description="Polar residues" evidence="1">
    <location>
        <begin position="309"/>
        <end position="318"/>
    </location>
</feature>
<dbReference type="OrthoDB" id="5917212at2759"/>
<gene>
    <name evidence="4" type="primary">LOC111130022</name>
</gene>
<feature type="compositionally biased region" description="Acidic residues" evidence="1">
    <location>
        <begin position="652"/>
        <end position="673"/>
    </location>
</feature>
<name>A0A8B8DXK1_CRAVI</name>
<feature type="compositionally biased region" description="Polar residues" evidence="1">
    <location>
        <begin position="278"/>
        <end position="288"/>
    </location>
</feature>
<feature type="compositionally biased region" description="Low complexity" evidence="1">
    <location>
        <begin position="206"/>
        <end position="216"/>
    </location>
</feature>
<dbReference type="GO" id="GO:0030121">
    <property type="term" value="C:AP-1 adaptor complex"/>
    <property type="evidence" value="ECO:0007669"/>
    <property type="project" value="TreeGrafter"/>
</dbReference>
<dbReference type="Proteomes" id="UP000694844">
    <property type="component" value="Chromosome 4"/>
</dbReference>
<evidence type="ECO:0000259" key="2">
    <source>
        <dbReference type="Pfam" id="PF15045"/>
    </source>
</evidence>
<feature type="compositionally biased region" description="Polar residues" evidence="1">
    <location>
        <begin position="52"/>
        <end position="66"/>
    </location>
</feature>
<feature type="compositionally biased region" description="Basic and acidic residues" evidence="1">
    <location>
        <begin position="374"/>
        <end position="385"/>
    </location>
</feature>
<feature type="compositionally biased region" description="Basic and acidic residues" evidence="1">
    <location>
        <begin position="72"/>
        <end position="88"/>
    </location>
</feature>
<feature type="compositionally biased region" description="Acidic residues" evidence="1">
    <location>
        <begin position="229"/>
        <end position="239"/>
    </location>
</feature>
<feature type="compositionally biased region" description="Basic and acidic residues" evidence="1">
    <location>
        <begin position="319"/>
        <end position="331"/>
    </location>
</feature>
<protein>
    <submittedName>
        <fullName evidence="4">Aftiphilin-like isoform X1</fullName>
    </submittedName>
</protein>
<dbReference type="PANTHER" id="PTHR16156:SF10">
    <property type="entry name" value="AFTIPHILIN-RELATED"/>
    <property type="match status" value="1"/>
</dbReference>
<dbReference type="KEGG" id="cvn:111130022"/>
<proteinExistence type="predicted"/>
<feature type="region of interest" description="Disordered" evidence="1">
    <location>
        <begin position="787"/>
        <end position="812"/>
    </location>
</feature>
<accession>A0A8B8DXK1</accession>
<feature type="compositionally biased region" description="Polar residues" evidence="1">
    <location>
        <begin position="127"/>
        <end position="146"/>
    </location>
</feature>
<sequence length="927" mass="101801">MSGVIPMVSSSPPPFDDEEGDDWDEDFGNFMGAGNGTPEQTLSQDWAAFPESGSSGTPAEMSSPSPENKNSNTKENESTKAMELKLDAKSSSFITSSDSGLDLDSSHTTESVSQRGIGSVPHIDSGLFSSEVSPSEPIKNTETGNNLEKKSTLSSSSCDSTKHSTSPLAVLNKDSDSDFSNFESNPDSIPVVHSEKNSEIPVQAVSSVNESGSTSSDMVNSSDKIYPDIPDDEVDDWGDFGDFNENSSASPVLNNEEEESEKSKTGEKNTVMAEHVESSSGISNSYQDEGTRDMNVDNSSVDFIRQQEDSNLNISSMKDSADVKDNARDSTSENLEEDKTFVTSETDENLNNDQNSKKEKGFSVEEDESLPQERSNEEVEGKFKDPATSNEMLESDCAPSDAKNIAEDQEEFNDFANFDSESFNEEQNKKKSQTTDLEKSASPTEDEKEEDFDDSTDFDEKGEDFDDFADFDYAAPPISDTEGNEMKNTINDRSPEEKTFHEDTTEFSQRDNEFNDFADFDYTAPSIDETEVIKENSTSADQVADKEKTLHATETTEGQGETTAAQGETIASSQDDDFDDFADFDSAPLRDTEDGGELGGQFAAFTETSTEETGGNWAAFQETSESSAVKDDWTSSEGGLNNKDSSQWKDLGEEEWKEGGEDDDFGDFGDFDDQPPMPKPSEKANEVSDKTVATCFLGNENDVIHTEAVTPLDDYIQSNESTNHQRPPKVWESLTKQTPEAPLKWSKSRSSTLLFSSLKIDTRNILIGHKKPSVPIYASNLTLLEPTKGPAKPADPEPTLVDTNKEEPQKQDIPPVQFDWSSSGLVNPLQGNNTKALDLDFLVVQETESGGRSGEWDWVFDSELMHGQKPNLQPLENILANMKVTTVKKSRSSDKLGAEAAKIIKSLPDLSFMQAKVLMFPIRHQAE</sequence>